<reference evidence="2 3" key="1">
    <citation type="submission" date="2016-02" db="EMBL/GenBank/DDBJ databases">
        <title>Genome analysis of coral dinoflagellate symbionts highlights evolutionary adaptations to a symbiotic lifestyle.</title>
        <authorList>
            <person name="Aranda M."/>
            <person name="Li Y."/>
            <person name="Liew Y.J."/>
            <person name="Baumgarten S."/>
            <person name="Simakov O."/>
            <person name="Wilson M."/>
            <person name="Piel J."/>
            <person name="Ashoor H."/>
            <person name="Bougouffa S."/>
            <person name="Bajic V.B."/>
            <person name="Ryu T."/>
            <person name="Ravasi T."/>
            <person name="Bayer T."/>
            <person name="Micklem G."/>
            <person name="Kim H."/>
            <person name="Bhak J."/>
            <person name="Lajeunesse T.C."/>
            <person name="Voolstra C.R."/>
        </authorList>
    </citation>
    <scope>NUCLEOTIDE SEQUENCE [LARGE SCALE GENOMIC DNA]</scope>
    <source>
        <strain evidence="2 3">CCMP2467</strain>
    </source>
</reference>
<dbReference type="AlphaFoldDB" id="A0A1Q9CW78"/>
<organism evidence="2 3">
    <name type="scientific">Symbiodinium microadriaticum</name>
    <name type="common">Dinoflagellate</name>
    <name type="synonym">Zooxanthella microadriatica</name>
    <dbReference type="NCBI Taxonomy" id="2951"/>
    <lineage>
        <taxon>Eukaryota</taxon>
        <taxon>Sar</taxon>
        <taxon>Alveolata</taxon>
        <taxon>Dinophyceae</taxon>
        <taxon>Suessiales</taxon>
        <taxon>Symbiodiniaceae</taxon>
        <taxon>Symbiodinium</taxon>
    </lineage>
</organism>
<gene>
    <name evidence="2" type="ORF">AK812_SmicGene31624</name>
</gene>
<comment type="caution">
    <text evidence="2">The sequence shown here is derived from an EMBL/GenBank/DDBJ whole genome shotgun (WGS) entry which is preliminary data.</text>
</comment>
<evidence type="ECO:0000256" key="1">
    <source>
        <dbReference type="SAM" id="SignalP"/>
    </source>
</evidence>
<feature type="signal peptide" evidence="1">
    <location>
        <begin position="1"/>
        <end position="27"/>
    </location>
</feature>
<keyword evidence="3" id="KW-1185">Reference proteome</keyword>
<protein>
    <submittedName>
        <fullName evidence="2">Uncharacterized protein</fullName>
    </submittedName>
</protein>
<accession>A0A1Q9CW78</accession>
<evidence type="ECO:0000313" key="3">
    <source>
        <dbReference type="Proteomes" id="UP000186817"/>
    </source>
</evidence>
<evidence type="ECO:0000313" key="2">
    <source>
        <dbReference type="EMBL" id="OLP87176.1"/>
    </source>
</evidence>
<keyword evidence="1" id="KW-0732">Signal</keyword>
<feature type="chain" id="PRO_5013113485" evidence="1">
    <location>
        <begin position="28"/>
        <end position="111"/>
    </location>
</feature>
<proteinExistence type="predicted"/>
<name>A0A1Q9CW78_SYMMI</name>
<sequence length="111" mass="11723">MPCTRTSTVLAAAAAMIMGGLQPIAVAELPGAPNPRQLLLLPDASLANLPLETMPSLLRLFGDRGAECILRDHSLHMMAKRVRDSADVAADSAPLKVALQTLPRTSLLDKA</sequence>
<dbReference type="EMBL" id="LSRX01000875">
    <property type="protein sequence ID" value="OLP87176.1"/>
    <property type="molecule type" value="Genomic_DNA"/>
</dbReference>
<dbReference type="Proteomes" id="UP000186817">
    <property type="component" value="Unassembled WGS sequence"/>
</dbReference>